<evidence type="ECO:0000256" key="1">
    <source>
        <dbReference type="ARBA" id="ARBA00001933"/>
    </source>
</evidence>
<evidence type="ECO:0000256" key="2">
    <source>
        <dbReference type="ARBA" id="ARBA00007441"/>
    </source>
</evidence>
<proteinExistence type="inferred from homology"/>
<reference evidence="8" key="1">
    <citation type="journal article" date="2023" name="Int. J. Syst. Evol. Microbiol.">
        <title>Mesoterricola silvestris gen. nov., sp. nov., Mesoterricola sediminis sp. nov., Geothrix oryzae sp. nov., Geothrix edaphica sp. nov., Geothrix rubra sp. nov., and Geothrix limicola sp. nov., six novel members of Acidobacteriota isolated from soils.</title>
        <authorList>
            <person name="Itoh H."/>
            <person name="Sugisawa Y."/>
            <person name="Mise K."/>
            <person name="Xu Z."/>
            <person name="Kuniyasu M."/>
            <person name="Ushijima N."/>
            <person name="Kawano K."/>
            <person name="Kobayashi E."/>
            <person name="Shiratori Y."/>
            <person name="Masuda Y."/>
            <person name="Senoo K."/>
        </authorList>
    </citation>
    <scope>NUCLEOTIDE SEQUENCE [LARGE SCALE GENOMIC DNA]</scope>
    <source>
        <strain evidence="8">Red222</strain>
    </source>
</reference>
<keyword evidence="8" id="KW-1185">Reference proteome</keyword>
<protein>
    <submittedName>
        <fullName evidence="7">Aspartate aminotransferase</fullName>
    </submittedName>
</protein>
<dbReference type="InterPro" id="IPR015422">
    <property type="entry name" value="PyrdxlP-dep_Trfase_small"/>
</dbReference>
<dbReference type="PANTHER" id="PTHR46383">
    <property type="entry name" value="ASPARTATE AMINOTRANSFERASE"/>
    <property type="match status" value="1"/>
</dbReference>
<accession>A0ABN6UY80</accession>
<sequence>MSVPLLSPEKPAFAVPEGNLVPVSDHLGRLLAIPPSRMFLINKSLKVFQEKQPGVPVFDASQGDGGSSLPGVPEALLDRAFELQKQHGTAYDMPFGTEAYRKSVAEAYWKLAPDTGWGPANVIGTQGGRDGLQKAYQAMLALGHGRQGDVVVVSRVPWISYNWGPYGIGANVMWAPGRAEEGWAYSEEGLRACVTEAAAQGRKVAGLVITSPDNPTGQTLTLARQIELARAALEAGVAFVLFDWMYHAVGDGEPYDVNVLLRAFEPALRKRLMVLDGITKSLGGSNIRNCHLLADAEVVKTIVAQASHTVIPSFFSLAVAMAAYEKGFAAASAPIAGPTRASRAWLREFLKAQGLTHIIGQGYYAFIKVAEVLKARGWADSEPMGQHLAENHGVAVVPGAFFSPYGAEWIRFSYATPPERTQGAAERLVAALKSLQS</sequence>
<evidence type="ECO:0000313" key="7">
    <source>
        <dbReference type="EMBL" id="BDU69993.1"/>
    </source>
</evidence>
<dbReference type="GO" id="GO:0008483">
    <property type="term" value="F:transaminase activity"/>
    <property type="evidence" value="ECO:0007669"/>
    <property type="project" value="UniProtKB-KW"/>
</dbReference>
<dbReference type="InterPro" id="IPR015424">
    <property type="entry name" value="PyrdxlP-dep_Trfase"/>
</dbReference>
<comment type="similarity">
    <text evidence="2">Belongs to the class-I pyridoxal-phosphate-dependent aminotransferase family.</text>
</comment>
<dbReference type="Gene3D" id="3.40.640.10">
    <property type="entry name" value="Type I PLP-dependent aspartate aminotransferase-like (Major domain)"/>
    <property type="match status" value="1"/>
</dbReference>
<evidence type="ECO:0000256" key="3">
    <source>
        <dbReference type="ARBA" id="ARBA00022576"/>
    </source>
</evidence>
<dbReference type="EMBL" id="AP027079">
    <property type="protein sequence ID" value="BDU69993.1"/>
    <property type="molecule type" value="Genomic_DNA"/>
</dbReference>
<gene>
    <name evidence="7" type="primary">aspC</name>
    <name evidence="7" type="ORF">GETHOR_20940</name>
</gene>
<dbReference type="RefSeq" id="WP_286353714.1">
    <property type="nucleotide sequence ID" value="NZ_AP027079.1"/>
</dbReference>
<dbReference type="PANTHER" id="PTHR46383:SF1">
    <property type="entry name" value="ASPARTATE AMINOTRANSFERASE"/>
    <property type="match status" value="1"/>
</dbReference>
<keyword evidence="4" id="KW-0808">Transferase</keyword>
<dbReference type="InterPro" id="IPR015421">
    <property type="entry name" value="PyrdxlP-dep_Trfase_major"/>
</dbReference>
<dbReference type="Gene3D" id="3.90.1150.10">
    <property type="entry name" value="Aspartate Aminotransferase, domain 1"/>
    <property type="match status" value="1"/>
</dbReference>
<dbReference type="Pfam" id="PF00155">
    <property type="entry name" value="Aminotran_1_2"/>
    <property type="match status" value="1"/>
</dbReference>
<organism evidence="7 8">
    <name type="scientific">Geothrix oryzae</name>
    <dbReference type="NCBI Taxonomy" id="2927975"/>
    <lineage>
        <taxon>Bacteria</taxon>
        <taxon>Pseudomonadati</taxon>
        <taxon>Acidobacteriota</taxon>
        <taxon>Holophagae</taxon>
        <taxon>Holophagales</taxon>
        <taxon>Holophagaceae</taxon>
        <taxon>Geothrix</taxon>
    </lineage>
</organism>
<dbReference type="CDD" id="cd00609">
    <property type="entry name" value="AAT_like"/>
    <property type="match status" value="1"/>
</dbReference>
<dbReference type="InterPro" id="IPR050596">
    <property type="entry name" value="AspAT/PAT-like"/>
</dbReference>
<dbReference type="SUPFAM" id="SSF53383">
    <property type="entry name" value="PLP-dependent transferases"/>
    <property type="match status" value="1"/>
</dbReference>
<dbReference type="Proteomes" id="UP001242010">
    <property type="component" value="Chromosome"/>
</dbReference>
<evidence type="ECO:0000259" key="6">
    <source>
        <dbReference type="Pfam" id="PF00155"/>
    </source>
</evidence>
<evidence type="ECO:0000313" key="8">
    <source>
        <dbReference type="Proteomes" id="UP001242010"/>
    </source>
</evidence>
<evidence type="ECO:0000256" key="5">
    <source>
        <dbReference type="ARBA" id="ARBA00022898"/>
    </source>
</evidence>
<keyword evidence="3 7" id="KW-0032">Aminotransferase</keyword>
<keyword evidence="5" id="KW-0663">Pyridoxal phosphate</keyword>
<feature type="domain" description="Aminotransferase class I/classII large" evidence="6">
    <location>
        <begin position="74"/>
        <end position="428"/>
    </location>
</feature>
<comment type="cofactor">
    <cofactor evidence="1">
        <name>pyridoxal 5'-phosphate</name>
        <dbReference type="ChEBI" id="CHEBI:597326"/>
    </cofactor>
</comment>
<evidence type="ECO:0000256" key="4">
    <source>
        <dbReference type="ARBA" id="ARBA00022679"/>
    </source>
</evidence>
<name>A0ABN6UY80_9BACT</name>
<dbReference type="InterPro" id="IPR004839">
    <property type="entry name" value="Aminotransferase_I/II_large"/>
</dbReference>